<comment type="caution">
    <text evidence="1">The sequence shown here is derived from an EMBL/GenBank/DDBJ whole genome shotgun (WGS) entry which is preliminary data.</text>
</comment>
<proteinExistence type="predicted"/>
<name>A0ABQ3WW48_9ACTN</name>
<sequence length="92" mass="8981">MVATGLAETFRAQAPAVFTVALGAALGAVGAEAATEGPAEEDEAAATGVPAVASSSAGVEQAPTAKTATIAVVTAIRRRLSMSFSSIVLSFS</sequence>
<reference evidence="1" key="1">
    <citation type="submission" date="2021-01" db="EMBL/GenBank/DDBJ databases">
        <title>Whole genome shotgun sequence of Actinoplanes capillaceus NBRC 16408.</title>
        <authorList>
            <person name="Komaki H."/>
            <person name="Tamura T."/>
        </authorList>
    </citation>
    <scope>NUCLEOTIDE SEQUENCE [LARGE SCALE GENOMIC DNA]</scope>
    <source>
        <strain evidence="1">NBRC 16408</strain>
    </source>
</reference>
<dbReference type="EMBL" id="BOMF01000151">
    <property type="protein sequence ID" value="GID50518.1"/>
    <property type="molecule type" value="Genomic_DNA"/>
</dbReference>
<gene>
    <name evidence="1" type="ORF">Aca07nite_77930</name>
</gene>
<accession>A0ABQ3WW48</accession>
<evidence type="ECO:0000313" key="1">
    <source>
        <dbReference type="EMBL" id="GID50518.1"/>
    </source>
</evidence>
<organism evidence="1">
    <name type="scientific">Actinoplanes campanulatus</name>
    <dbReference type="NCBI Taxonomy" id="113559"/>
    <lineage>
        <taxon>Bacteria</taxon>
        <taxon>Bacillati</taxon>
        <taxon>Actinomycetota</taxon>
        <taxon>Actinomycetes</taxon>
        <taxon>Micromonosporales</taxon>
        <taxon>Micromonosporaceae</taxon>
        <taxon>Actinoplanes</taxon>
    </lineage>
</organism>
<evidence type="ECO:0008006" key="2">
    <source>
        <dbReference type="Google" id="ProtNLM"/>
    </source>
</evidence>
<protein>
    <recommendedName>
        <fullName evidence="2">Secreted protein</fullName>
    </recommendedName>
</protein>